<accession>A0A4R1BF33</accession>
<gene>
    <name evidence="2" type="ORF">EZJ19_06085</name>
</gene>
<name>A0A4R1BF33_9PROT</name>
<protein>
    <submittedName>
        <fullName evidence="2">Acyl carrier protein</fullName>
    </submittedName>
</protein>
<dbReference type="InterPro" id="IPR009081">
    <property type="entry name" value="PP-bd_ACP"/>
</dbReference>
<dbReference type="AlphaFoldDB" id="A0A4R1BF33"/>
<dbReference type="SUPFAM" id="SSF47336">
    <property type="entry name" value="ACP-like"/>
    <property type="match status" value="1"/>
</dbReference>
<organism evidence="2 3">
    <name type="scientific">Parasulfuritortus cantonensis</name>
    <dbReference type="NCBI Taxonomy" id="2528202"/>
    <lineage>
        <taxon>Bacteria</taxon>
        <taxon>Pseudomonadati</taxon>
        <taxon>Pseudomonadota</taxon>
        <taxon>Betaproteobacteria</taxon>
        <taxon>Nitrosomonadales</taxon>
        <taxon>Thiobacillaceae</taxon>
        <taxon>Parasulfuritortus</taxon>
    </lineage>
</organism>
<dbReference type="Gene3D" id="1.10.1200.10">
    <property type="entry name" value="ACP-like"/>
    <property type="match status" value="1"/>
</dbReference>
<dbReference type="EMBL" id="SJZB01000022">
    <property type="protein sequence ID" value="TCJ15785.1"/>
    <property type="molecule type" value="Genomic_DNA"/>
</dbReference>
<dbReference type="Proteomes" id="UP000295443">
    <property type="component" value="Unassembled WGS sequence"/>
</dbReference>
<keyword evidence="3" id="KW-1185">Reference proteome</keyword>
<evidence type="ECO:0000313" key="3">
    <source>
        <dbReference type="Proteomes" id="UP000295443"/>
    </source>
</evidence>
<dbReference type="InterPro" id="IPR036736">
    <property type="entry name" value="ACP-like_sf"/>
</dbReference>
<dbReference type="PROSITE" id="PS50075">
    <property type="entry name" value="CARRIER"/>
    <property type="match status" value="1"/>
</dbReference>
<evidence type="ECO:0000259" key="1">
    <source>
        <dbReference type="PROSITE" id="PS50075"/>
    </source>
</evidence>
<feature type="domain" description="Carrier" evidence="1">
    <location>
        <begin position="7"/>
        <end position="88"/>
    </location>
</feature>
<reference evidence="2 3" key="1">
    <citation type="submission" date="2019-03" db="EMBL/GenBank/DDBJ databases">
        <title>Genome sequence of Thiobacillaceae bacterium LSR1, a sulfur-oxidizing bacterium isolated from freshwater sediment.</title>
        <authorList>
            <person name="Li S."/>
        </authorList>
    </citation>
    <scope>NUCLEOTIDE SEQUENCE [LARGE SCALE GENOMIC DNA]</scope>
    <source>
        <strain evidence="2 3">LSR1</strain>
    </source>
</reference>
<comment type="caution">
    <text evidence="2">The sequence shown here is derived from an EMBL/GenBank/DDBJ whole genome shotgun (WGS) entry which is preliminary data.</text>
</comment>
<sequence>MEAKSLDDLELALAKALVAGLNLDLAPETIDPDAPLYGDGLGLDSIDMLEISLVVARDYGVQLRSDNPDNQQIFSSLRNLNQYIQSNRTR</sequence>
<dbReference type="OrthoDB" id="9803943at2"/>
<dbReference type="Pfam" id="PF00550">
    <property type="entry name" value="PP-binding"/>
    <property type="match status" value="1"/>
</dbReference>
<proteinExistence type="predicted"/>
<dbReference type="NCBIfam" id="NF006617">
    <property type="entry name" value="PRK09184.1"/>
    <property type="match status" value="1"/>
</dbReference>
<evidence type="ECO:0000313" key="2">
    <source>
        <dbReference type="EMBL" id="TCJ15785.1"/>
    </source>
</evidence>
<dbReference type="RefSeq" id="WP_131445561.1">
    <property type="nucleotide sequence ID" value="NZ_SJZB01000022.1"/>
</dbReference>